<dbReference type="EMBL" id="LR796916">
    <property type="protein sequence ID" value="CAB4174679.1"/>
    <property type="molecule type" value="Genomic_DNA"/>
</dbReference>
<gene>
    <name evidence="1" type="ORF">UFOVP970_69</name>
</gene>
<accession>A0A6J5PS28</accession>
<sequence>MKEFISDFNRWASIFENESEYTDDQAIASIRHLVELGVLDVSELRAFLREKGADTIINQSHIKEILNLPEYKELQSHGLELVSSKTQLLNGTIVFGYPGYIPANQFAIGIFPGPKVIRRLTPNGIPLGVWSRHIGSMDIRIKELLAVQDDQLYRVAMRWILDHIDFEKINQNTKTPYFPVKNKTRKGYFGRD</sequence>
<name>A0A6J5PS28_9CAUD</name>
<protein>
    <submittedName>
        <fullName evidence="1">Uncharacterized protein</fullName>
    </submittedName>
</protein>
<organism evidence="1">
    <name type="scientific">uncultured Caudovirales phage</name>
    <dbReference type="NCBI Taxonomy" id="2100421"/>
    <lineage>
        <taxon>Viruses</taxon>
        <taxon>Duplodnaviria</taxon>
        <taxon>Heunggongvirae</taxon>
        <taxon>Uroviricota</taxon>
        <taxon>Caudoviricetes</taxon>
        <taxon>Peduoviridae</taxon>
        <taxon>Maltschvirus</taxon>
        <taxon>Maltschvirus maltsch</taxon>
    </lineage>
</organism>
<proteinExistence type="predicted"/>
<evidence type="ECO:0000313" key="1">
    <source>
        <dbReference type="EMBL" id="CAB4174679.1"/>
    </source>
</evidence>
<reference evidence="1" key="1">
    <citation type="submission" date="2020-05" db="EMBL/GenBank/DDBJ databases">
        <authorList>
            <person name="Chiriac C."/>
            <person name="Salcher M."/>
            <person name="Ghai R."/>
            <person name="Kavagutti S V."/>
        </authorList>
    </citation>
    <scope>NUCLEOTIDE SEQUENCE</scope>
</reference>